<dbReference type="InterPro" id="IPR003593">
    <property type="entry name" value="AAA+_ATPase"/>
</dbReference>
<proteinExistence type="predicted"/>
<dbReference type="GO" id="GO:0140359">
    <property type="term" value="F:ABC-type transporter activity"/>
    <property type="evidence" value="ECO:0007669"/>
    <property type="project" value="UniProtKB-ARBA"/>
</dbReference>
<dbReference type="InterPro" id="IPR017871">
    <property type="entry name" value="ABC_transporter-like_CS"/>
</dbReference>
<dbReference type="GO" id="GO:0005524">
    <property type="term" value="F:ATP binding"/>
    <property type="evidence" value="ECO:0007669"/>
    <property type="project" value="UniProtKB-KW"/>
</dbReference>
<dbReference type="GO" id="GO:0043190">
    <property type="term" value="C:ATP-binding cassette (ABC) transporter complex"/>
    <property type="evidence" value="ECO:0007669"/>
    <property type="project" value="UniProtKB-ARBA"/>
</dbReference>
<dbReference type="FunFam" id="3.40.50.300:FF:000042">
    <property type="entry name" value="Maltose/maltodextrin ABC transporter, ATP-binding protein"/>
    <property type="match status" value="1"/>
</dbReference>
<dbReference type="Pfam" id="PF00005">
    <property type="entry name" value="ABC_tran"/>
    <property type="match status" value="1"/>
</dbReference>
<dbReference type="Proteomes" id="UP001139264">
    <property type="component" value="Unassembled WGS sequence"/>
</dbReference>
<dbReference type="PANTHER" id="PTHR42781:SF4">
    <property type="entry name" value="SPERMIDINE_PUTRESCINE IMPORT ATP-BINDING PROTEIN POTA"/>
    <property type="match status" value="1"/>
</dbReference>
<sequence length="258" mass="28524">MIRYDNIEVSFDDFVAIPKLDLEIQEGEFFTLLGPSGCGKTTALRTLAGFISPSAGDVFVDGKRVTHLSSDKRSIGMVFQNYALFPSMNVWENIAFGLKVRKDSKSDTARLVAEIAGQMELSDEQLQKNVAELSGGQQQRVAIARALVLKPKILLLDEPLSNLDAKLRVQLRGQLKDLQSQFGITTVYVTHDQDEALTMSDRIAVFNKGVVEHVGPPAEIYERSATEFVCNFIGDINVLDEELVRRLNEHSPAALDPG</sequence>
<keyword evidence="2" id="KW-0547">Nucleotide-binding</keyword>
<dbReference type="GO" id="GO:0016887">
    <property type="term" value="F:ATP hydrolysis activity"/>
    <property type="evidence" value="ECO:0007669"/>
    <property type="project" value="InterPro"/>
</dbReference>
<dbReference type="EMBL" id="JAJFZP010000018">
    <property type="protein sequence ID" value="MCC3271045.1"/>
    <property type="molecule type" value="Genomic_DNA"/>
</dbReference>
<dbReference type="InterPro" id="IPR003439">
    <property type="entry name" value="ABC_transporter-like_ATP-bd"/>
</dbReference>
<dbReference type="PROSITE" id="PS00211">
    <property type="entry name" value="ABC_TRANSPORTER_1"/>
    <property type="match status" value="1"/>
</dbReference>
<dbReference type="InterPro" id="IPR027417">
    <property type="entry name" value="P-loop_NTPase"/>
</dbReference>
<evidence type="ECO:0000259" key="4">
    <source>
        <dbReference type="PROSITE" id="PS50893"/>
    </source>
</evidence>
<accession>A0A9X1S6X6</accession>
<reference evidence="5" key="1">
    <citation type="submission" date="2021-10" db="EMBL/GenBank/DDBJ databases">
        <title>Novel species in genus Arthrobacter.</title>
        <authorList>
            <person name="Liu Y."/>
        </authorList>
    </citation>
    <scope>NUCLEOTIDE SEQUENCE</scope>
    <source>
        <strain evidence="5">Zg-Y809</strain>
    </source>
</reference>
<comment type="caution">
    <text evidence="5">The sequence shown here is derived from an EMBL/GenBank/DDBJ whole genome shotgun (WGS) entry which is preliminary data.</text>
</comment>
<keyword evidence="1" id="KW-0813">Transport</keyword>
<protein>
    <submittedName>
        <fullName evidence="5">ABC transporter ATP-binding protein</fullName>
    </submittedName>
</protein>
<keyword evidence="3 5" id="KW-0067">ATP-binding</keyword>
<dbReference type="InterPro" id="IPR050093">
    <property type="entry name" value="ABC_SmlMolc_Importer"/>
</dbReference>
<organism evidence="5 6">
    <name type="scientific">Arthrobacter gengyunqii</name>
    <dbReference type="NCBI Taxonomy" id="2886940"/>
    <lineage>
        <taxon>Bacteria</taxon>
        <taxon>Bacillati</taxon>
        <taxon>Actinomycetota</taxon>
        <taxon>Actinomycetes</taxon>
        <taxon>Micrococcales</taxon>
        <taxon>Micrococcaceae</taxon>
        <taxon>Arthrobacter</taxon>
    </lineage>
</organism>
<feature type="domain" description="ABC transporter" evidence="4">
    <location>
        <begin position="2"/>
        <end position="233"/>
    </location>
</feature>
<evidence type="ECO:0000313" key="6">
    <source>
        <dbReference type="Proteomes" id="UP001139264"/>
    </source>
</evidence>
<evidence type="ECO:0000256" key="3">
    <source>
        <dbReference type="ARBA" id="ARBA00022840"/>
    </source>
</evidence>
<evidence type="ECO:0000256" key="1">
    <source>
        <dbReference type="ARBA" id="ARBA00022448"/>
    </source>
</evidence>
<dbReference type="PROSITE" id="PS50893">
    <property type="entry name" value="ABC_TRANSPORTER_2"/>
    <property type="match status" value="1"/>
</dbReference>
<dbReference type="SUPFAM" id="SSF52540">
    <property type="entry name" value="P-loop containing nucleoside triphosphate hydrolases"/>
    <property type="match status" value="1"/>
</dbReference>
<dbReference type="Gene3D" id="3.40.50.300">
    <property type="entry name" value="P-loop containing nucleotide triphosphate hydrolases"/>
    <property type="match status" value="1"/>
</dbReference>
<dbReference type="PANTHER" id="PTHR42781">
    <property type="entry name" value="SPERMIDINE/PUTRESCINE IMPORT ATP-BINDING PROTEIN POTA"/>
    <property type="match status" value="1"/>
</dbReference>
<dbReference type="AlphaFoldDB" id="A0A9X1S6X6"/>
<name>A0A9X1S6X6_9MICC</name>
<dbReference type="RefSeq" id="WP_227909261.1">
    <property type="nucleotide sequence ID" value="NZ_JAJFZP010000018.1"/>
</dbReference>
<feature type="non-terminal residue" evidence="5">
    <location>
        <position position="258"/>
    </location>
</feature>
<evidence type="ECO:0000256" key="2">
    <source>
        <dbReference type="ARBA" id="ARBA00022741"/>
    </source>
</evidence>
<dbReference type="SMART" id="SM00382">
    <property type="entry name" value="AAA"/>
    <property type="match status" value="1"/>
</dbReference>
<gene>
    <name evidence="5" type="ORF">LJ751_17095</name>
</gene>
<evidence type="ECO:0000313" key="5">
    <source>
        <dbReference type="EMBL" id="MCC3271045.1"/>
    </source>
</evidence>